<feature type="chain" id="PRO_5017292643" description="Rap1a immunity protein domain-containing protein" evidence="1">
    <location>
        <begin position="25"/>
        <end position="158"/>
    </location>
</feature>
<dbReference type="EMBL" id="QNRT01000002">
    <property type="protein sequence ID" value="RBP51229.1"/>
    <property type="molecule type" value="Genomic_DNA"/>
</dbReference>
<evidence type="ECO:0000259" key="2">
    <source>
        <dbReference type="Pfam" id="PF18602"/>
    </source>
</evidence>
<dbReference type="OrthoDB" id="6387713at2"/>
<dbReference type="AlphaFoldDB" id="A0A395JKX2"/>
<dbReference type="Pfam" id="PF18602">
    <property type="entry name" value="Rap1a"/>
    <property type="match status" value="1"/>
</dbReference>
<evidence type="ECO:0000256" key="1">
    <source>
        <dbReference type="SAM" id="SignalP"/>
    </source>
</evidence>
<keyword evidence="4" id="KW-1185">Reference proteome</keyword>
<protein>
    <recommendedName>
        <fullName evidence="2">Rap1a immunity protein domain-containing protein</fullName>
    </recommendedName>
</protein>
<accession>A0A395JKX2</accession>
<dbReference type="InParanoid" id="A0A395JKX2"/>
<feature type="domain" description="Rap1a immunity protein" evidence="2">
    <location>
        <begin position="31"/>
        <end position="154"/>
    </location>
</feature>
<dbReference type="RefSeq" id="WP_113954013.1">
    <property type="nucleotide sequence ID" value="NZ_QNRT01000002.1"/>
</dbReference>
<evidence type="ECO:0000313" key="3">
    <source>
        <dbReference type="EMBL" id="RBP51229.1"/>
    </source>
</evidence>
<gene>
    <name evidence="3" type="ORF">DFR28_102648</name>
</gene>
<sequence length="158" mass="17421">MLNKGLAASLICLTALLSTEQVEAVEPLLAKELAEHCAHYAAQPIGEDATFCVRYVQGFIDGAVATDERVAANVAAEMNKEETFSERAIRLRGSSRLESRYGPTVYAEFCLGEPVELKEVVEHVINDLMNSQVLASTQLARDAVYKVLRRDFPCQTDQ</sequence>
<comment type="caution">
    <text evidence="3">The sequence shown here is derived from an EMBL/GenBank/DDBJ whole genome shotgun (WGS) entry which is preliminary data.</text>
</comment>
<reference evidence="3 4" key="1">
    <citation type="submission" date="2018-06" db="EMBL/GenBank/DDBJ databases">
        <title>Genomic Encyclopedia of Type Strains, Phase IV (KMG-IV): sequencing the most valuable type-strain genomes for metagenomic binning, comparative biology and taxonomic classification.</title>
        <authorList>
            <person name="Goeker M."/>
        </authorList>
    </citation>
    <scope>NUCLEOTIDE SEQUENCE [LARGE SCALE GENOMIC DNA]</scope>
    <source>
        <strain evidence="3 4">DSM 24032</strain>
    </source>
</reference>
<dbReference type="InterPro" id="IPR041238">
    <property type="entry name" value="Rap1a"/>
</dbReference>
<name>A0A395JKX2_9GAMM</name>
<organism evidence="3 4">
    <name type="scientific">Arenicella xantha</name>
    <dbReference type="NCBI Taxonomy" id="644221"/>
    <lineage>
        <taxon>Bacteria</taxon>
        <taxon>Pseudomonadati</taxon>
        <taxon>Pseudomonadota</taxon>
        <taxon>Gammaproteobacteria</taxon>
        <taxon>Arenicellales</taxon>
        <taxon>Arenicellaceae</taxon>
        <taxon>Arenicella</taxon>
    </lineage>
</organism>
<dbReference type="Proteomes" id="UP000253083">
    <property type="component" value="Unassembled WGS sequence"/>
</dbReference>
<proteinExistence type="predicted"/>
<feature type="signal peptide" evidence="1">
    <location>
        <begin position="1"/>
        <end position="24"/>
    </location>
</feature>
<keyword evidence="1" id="KW-0732">Signal</keyword>
<evidence type="ECO:0000313" key="4">
    <source>
        <dbReference type="Proteomes" id="UP000253083"/>
    </source>
</evidence>